<keyword evidence="4" id="KW-0472">Membrane</keyword>
<dbReference type="RefSeq" id="WP_263338726.1">
    <property type="nucleotide sequence ID" value="NZ_JAGSYH010000004.1"/>
</dbReference>
<dbReference type="Pfam" id="PF01103">
    <property type="entry name" value="Omp85"/>
    <property type="match status" value="1"/>
</dbReference>
<dbReference type="InterPro" id="IPR000184">
    <property type="entry name" value="Bac_surfAg_D15"/>
</dbReference>
<dbReference type="PANTHER" id="PTHR12815">
    <property type="entry name" value="SORTING AND ASSEMBLY MACHINERY SAMM50 PROTEIN FAMILY MEMBER"/>
    <property type="match status" value="1"/>
</dbReference>
<dbReference type="InterPro" id="IPR039910">
    <property type="entry name" value="D15-like"/>
</dbReference>
<keyword evidence="2" id="KW-0812">Transmembrane</keyword>
<evidence type="ECO:0000313" key="8">
    <source>
        <dbReference type="Proteomes" id="UP001596091"/>
    </source>
</evidence>
<dbReference type="Pfam" id="PF07244">
    <property type="entry name" value="POTRA"/>
    <property type="match status" value="3"/>
</dbReference>
<organism evidence="7 8">
    <name type="scientific">Acidicapsa dinghuensis</name>
    <dbReference type="NCBI Taxonomy" id="2218256"/>
    <lineage>
        <taxon>Bacteria</taxon>
        <taxon>Pseudomonadati</taxon>
        <taxon>Acidobacteriota</taxon>
        <taxon>Terriglobia</taxon>
        <taxon>Terriglobales</taxon>
        <taxon>Acidobacteriaceae</taxon>
        <taxon>Acidicapsa</taxon>
    </lineage>
</organism>
<feature type="domain" description="POTRA" evidence="6">
    <location>
        <begin position="338"/>
        <end position="419"/>
    </location>
</feature>
<evidence type="ECO:0000256" key="1">
    <source>
        <dbReference type="ARBA" id="ARBA00004370"/>
    </source>
</evidence>
<dbReference type="InterPro" id="IPR034746">
    <property type="entry name" value="POTRA"/>
</dbReference>
<sequence length="958" mass="106413">MPKTAPFTEDTLSSYEGQTVTRVEIAGRPDLQFSQIAPLITQHAGESFSADKVQQSLQAVKTSGKYKEVQLQLTPDASGVRVIFVLEPAVYIGLFEFPGAQNFAYSRLVQVSNYEAQAPYNAEDVKREQQSLLRFFRQEGYFQATVDPEVKFDADHDVANIVFHVDLKHRAEFGSIVIAGATPEDSAKLNHDLQTFWARLHGAAIRPGKRYNHSTINHANNYLEKRLAKQGNLAADVKLSGAEYHASTNRADIHFIVKTGPVIDVEIKGAHLFSWTRKNLLPMYQGIPVDDESIEEGRQALLSYFQSKGYFNAAVGVQSNAGTQRDTVVYTINKEKKHRVPDVQFIGNKNIAEDELRSHVPLQESHFLSHGKYSEKLVRDSVKNIKALYQSEGFSDVAVVSKVKNDGGDITVSFHITEGQRDIVRSLTIDGADTFPRKDFAPDGLKLAEGKPYSQSLVESDRASIIAHYLQAGYLTSSFRQTATVASKNDRHHIDVVYHIYEGPRVYTGAIETLGRSHTQQRLIDEDVNTLHADAPMTESALLTAESRLYNHTGIFDWAEVDPKRSITTQTKEDAVVKVHEAQLNQITYGLGFEVINRGGSIPSGTVSVPGLPPVGLPSNFQTSQQTFYGPRGSFQYTRNNMRGKGESFSFTAFAGRLDQRGAMYYIDPNFFWSKWRSTFSISYEKNEENPIYSSQQELGSYQVQRTIDHAKADTVFFRYSFSKTNLTRVLIQDLVLPQDRNVRLSTLAANFTRDTRDNPLDAHKGMLDTVEIDVNDTHLGSSVDFAKLTAQAAYYKSSVRKIVFANSLRIGLAQPYSNSRVPLSEAFFTGGGNTLRGYPLDGAGPQRSVEVCPNGQPGCNQFINVPSGGNELLLVNSEARIPLPFKKGLGLVVFYDGGNVFPNVGFHNFTSLYSNNVGLGLRYNTPVGPVRVDIGHNLNPVQGINSTQYFVSIGQAF</sequence>
<dbReference type="Gene3D" id="2.40.160.50">
    <property type="entry name" value="membrane protein fhac: a member of the omp85/tpsb transporter family"/>
    <property type="match status" value="1"/>
</dbReference>
<comment type="subcellular location">
    <subcellularLocation>
        <location evidence="1">Membrane</location>
    </subcellularLocation>
</comment>
<proteinExistence type="predicted"/>
<dbReference type="Gene3D" id="3.10.20.310">
    <property type="entry name" value="membrane protein fhac"/>
    <property type="match status" value="4"/>
</dbReference>
<evidence type="ECO:0000313" key="7">
    <source>
        <dbReference type="EMBL" id="MFC5862295.1"/>
    </source>
</evidence>
<keyword evidence="3" id="KW-0732">Signal</keyword>
<reference evidence="8" key="1">
    <citation type="journal article" date="2019" name="Int. J. Syst. Evol. Microbiol.">
        <title>The Global Catalogue of Microorganisms (GCM) 10K type strain sequencing project: providing services to taxonomists for standard genome sequencing and annotation.</title>
        <authorList>
            <consortium name="The Broad Institute Genomics Platform"/>
            <consortium name="The Broad Institute Genome Sequencing Center for Infectious Disease"/>
            <person name="Wu L."/>
            <person name="Ma J."/>
        </authorList>
    </citation>
    <scope>NUCLEOTIDE SEQUENCE [LARGE SCALE GENOMIC DNA]</scope>
    <source>
        <strain evidence="8">JCM 4087</strain>
    </source>
</reference>
<dbReference type="Proteomes" id="UP001596091">
    <property type="component" value="Unassembled WGS sequence"/>
</dbReference>
<evidence type="ECO:0000256" key="4">
    <source>
        <dbReference type="ARBA" id="ARBA00023136"/>
    </source>
</evidence>
<comment type="caution">
    <text evidence="7">The sequence shown here is derived from an EMBL/GenBank/DDBJ whole genome shotgun (WGS) entry which is preliminary data.</text>
</comment>
<evidence type="ECO:0000259" key="6">
    <source>
        <dbReference type="PROSITE" id="PS51779"/>
    </source>
</evidence>
<accession>A0ABW1EE05</accession>
<name>A0ABW1EE05_9BACT</name>
<protein>
    <submittedName>
        <fullName evidence="7">POTRA domain-containing protein</fullName>
    </submittedName>
</protein>
<gene>
    <name evidence="7" type="ORF">ACFPT7_08320</name>
</gene>
<keyword evidence="8" id="KW-1185">Reference proteome</keyword>
<evidence type="ECO:0000256" key="5">
    <source>
        <dbReference type="ARBA" id="ARBA00023237"/>
    </source>
</evidence>
<dbReference type="InterPro" id="IPR010827">
    <property type="entry name" value="BamA/TamA_POTRA"/>
</dbReference>
<dbReference type="PANTHER" id="PTHR12815:SF47">
    <property type="entry name" value="TRANSLOCATION AND ASSEMBLY MODULE SUBUNIT TAMA"/>
    <property type="match status" value="1"/>
</dbReference>
<evidence type="ECO:0000256" key="3">
    <source>
        <dbReference type="ARBA" id="ARBA00022729"/>
    </source>
</evidence>
<dbReference type="EMBL" id="JBHSPH010000002">
    <property type="protein sequence ID" value="MFC5862295.1"/>
    <property type="molecule type" value="Genomic_DNA"/>
</dbReference>
<keyword evidence="5" id="KW-0998">Cell outer membrane</keyword>
<evidence type="ECO:0000256" key="2">
    <source>
        <dbReference type="ARBA" id="ARBA00022692"/>
    </source>
</evidence>
<dbReference type="PROSITE" id="PS51779">
    <property type="entry name" value="POTRA"/>
    <property type="match status" value="1"/>
</dbReference>